<dbReference type="Pfam" id="PF01017">
    <property type="entry name" value="STAT_alpha"/>
    <property type="match status" value="1"/>
</dbReference>
<dbReference type="PROSITE" id="PS50001">
    <property type="entry name" value="SH2"/>
    <property type="match status" value="1"/>
</dbReference>
<dbReference type="STRING" id="7398.A0A1B0A8R3"/>
<evidence type="ECO:0000256" key="14">
    <source>
        <dbReference type="RuleBase" id="RU046415"/>
    </source>
</evidence>
<dbReference type="FunFam" id="2.60.40.630:FF:000003">
    <property type="entry name" value="Signal transducer and transcription activator 6"/>
    <property type="match status" value="1"/>
</dbReference>
<dbReference type="Pfam" id="PF02864">
    <property type="entry name" value="STAT_bind"/>
    <property type="match status" value="1"/>
</dbReference>
<evidence type="ECO:0000256" key="13">
    <source>
        <dbReference type="PROSITE-ProRule" id="PRU00191"/>
    </source>
</evidence>
<comment type="subunit">
    <text evidence="12">Forms a homodimer or a heterodimer with a related family member.</text>
</comment>
<evidence type="ECO:0000256" key="4">
    <source>
        <dbReference type="ARBA" id="ARBA00022490"/>
    </source>
</evidence>
<evidence type="ECO:0000256" key="9">
    <source>
        <dbReference type="ARBA" id="ARBA00023159"/>
    </source>
</evidence>
<dbReference type="InterPro" id="IPR001217">
    <property type="entry name" value="STAT"/>
</dbReference>
<evidence type="ECO:0000256" key="2">
    <source>
        <dbReference type="ARBA" id="ARBA00004496"/>
    </source>
</evidence>
<dbReference type="InterPro" id="IPR012345">
    <property type="entry name" value="STAT_TF_DNA-bd_N"/>
</dbReference>
<dbReference type="AlphaFoldDB" id="A0A1B0A8R3"/>
<dbReference type="GO" id="GO:0007166">
    <property type="term" value="P:cell surface receptor signaling pathway"/>
    <property type="evidence" value="ECO:0007669"/>
    <property type="project" value="UniProtKB-ARBA"/>
</dbReference>
<dbReference type="InterPro" id="IPR013800">
    <property type="entry name" value="STAT_TF_alpha"/>
</dbReference>
<dbReference type="CDD" id="cd09919">
    <property type="entry name" value="SH2_STAT_family"/>
    <property type="match status" value="1"/>
</dbReference>
<dbReference type="SUPFAM" id="SSF47655">
    <property type="entry name" value="STAT"/>
    <property type="match status" value="1"/>
</dbReference>
<feature type="domain" description="SH2" evidence="16">
    <location>
        <begin position="472"/>
        <end position="564"/>
    </location>
</feature>
<dbReference type="SUPFAM" id="SSF49417">
    <property type="entry name" value="p53-like transcription factors"/>
    <property type="match status" value="1"/>
</dbReference>
<evidence type="ECO:0000259" key="16">
    <source>
        <dbReference type="PROSITE" id="PS50001"/>
    </source>
</evidence>
<evidence type="ECO:0000256" key="5">
    <source>
        <dbReference type="ARBA" id="ARBA00022553"/>
    </source>
</evidence>
<dbReference type="CDD" id="cd14801">
    <property type="entry name" value="STAT_DBD"/>
    <property type="match status" value="1"/>
</dbReference>
<dbReference type="Gene3D" id="2.60.40.630">
    <property type="entry name" value="STAT transcription factor, DNA-binding domain"/>
    <property type="match status" value="1"/>
</dbReference>
<evidence type="ECO:0000256" key="6">
    <source>
        <dbReference type="ARBA" id="ARBA00022999"/>
    </source>
</evidence>
<dbReference type="SUPFAM" id="SSF55550">
    <property type="entry name" value="SH2 domain"/>
    <property type="match status" value="1"/>
</dbReference>
<keyword evidence="7 14" id="KW-0805">Transcription regulation</keyword>
<organism evidence="17 18">
    <name type="scientific">Glossina pallidipes</name>
    <name type="common">Tsetse fly</name>
    <dbReference type="NCBI Taxonomy" id="7398"/>
    <lineage>
        <taxon>Eukaryota</taxon>
        <taxon>Metazoa</taxon>
        <taxon>Ecdysozoa</taxon>
        <taxon>Arthropoda</taxon>
        <taxon>Hexapoda</taxon>
        <taxon>Insecta</taxon>
        <taxon>Pterygota</taxon>
        <taxon>Neoptera</taxon>
        <taxon>Endopterygota</taxon>
        <taxon>Diptera</taxon>
        <taxon>Brachycera</taxon>
        <taxon>Muscomorpha</taxon>
        <taxon>Hippoboscoidea</taxon>
        <taxon>Glossinidae</taxon>
        <taxon>Glossina</taxon>
    </lineage>
</organism>
<evidence type="ECO:0000256" key="3">
    <source>
        <dbReference type="ARBA" id="ARBA00005586"/>
    </source>
</evidence>
<dbReference type="InterPro" id="IPR008967">
    <property type="entry name" value="p53-like_TF_DNA-bd_sf"/>
</dbReference>
<evidence type="ECO:0000256" key="15">
    <source>
        <dbReference type="SAM" id="Coils"/>
    </source>
</evidence>
<protein>
    <recommendedName>
        <fullName evidence="14">Signal transducer and activator of transcription</fullName>
    </recommendedName>
</protein>
<keyword evidence="15" id="KW-0175">Coiled coil</keyword>
<dbReference type="InterPro" id="IPR048988">
    <property type="entry name" value="STAT_linker"/>
</dbReference>
<dbReference type="Gene3D" id="1.10.238.10">
    <property type="entry name" value="EF-hand"/>
    <property type="match status" value="1"/>
</dbReference>
<evidence type="ECO:0000256" key="7">
    <source>
        <dbReference type="ARBA" id="ARBA00023015"/>
    </source>
</evidence>
<evidence type="ECO:0000313" key="17">
    <source>
        <dbReference type="EnsemblMetazoa" id="GPAI037891-PA"/>
    </source>
</evidence>
<dbReference type="GO" id="GO:0005737">
    <property type="term" value="C:cytoplasm"/>
    <property type="evidence" value="ECO:0007669"/>
    <property type="project" value="UniProtKB-SubCell"/>
</dbReference>
<name>A0A1B0A8R3_GLOPL</name>
<keyword evidence="18" id="KW-1185">Reference proteome</keyword>
<evidence type="ECO:0000256" key="1">
    <source>
        <dbReference type="ARBA" id="ARBA00004123"/>
    </source>
</evidence>
<dbReference type="Pfam" id="PF00017">
    <property type="entry name" value="SH2"/>
    <property type="match status" value="1"/>
</dbReference>
<evidence type="ECO:0000313" key="18">
    <source>
        <dbReference type="Proteomes" id="UP000092445"/>
    </source>
</evidence>
<keyword evidence="6 13" id="KW-0727">SH2 domain</keyword>
<accession>A0A1B0A8R3</accession>
<dbReference type="InterPro" id="IPR000980">
    <property type="entry name" value="SH2"/>
</dbReference>
<dbReference type="GO" id="GO:0005634">
    <property type="term" value="C:nucleus"/>
    <property type="evidence" value="ECO:0007669"/>
    <property type="project" value="UniProtKB-SubCell"/>
</dbReference>
<dbReference type="EnsemblMetazoa" id="GPAI037891-RA">
    <property type="protein sequence ID" value="GPAI037891-PA"/>
    <property type="gene ID" value="GPAI037891"/>
</dbReference>
<proteinExistence type="inferred from homology"/>
<dbReference type="GO" id="GO:0000977">
    <property type="term" value="F:RNA polymerase II transcription regulatory region sequence-specific DNA binding"/>
    <property type="evidence" value="ECO:0007669"/>
    <property type="project" value="UniProtKB-ARBA"/>
</dbReference>
<dbReference type="PANTHER" id="PTHR11801">
    <property type="entry name" value="SIGNAL TRANSDUCER AND ACTIVATOR OF TRANSCRIPTION"/>
    <property type="match status" value="1"/>
</dbReference>
<feature type="coiled-coil region" evidence="15">
    <location>
        <begin position="58"/>
        <end position="92"/>
    </location>
</feature>
<evidence type="ECO:0000256" key="10">
    <source>
        <dbReference type="ARBA" id="ARBA00023163"/>
    </source>
</evidence>
<dbReference type="InterPro" id="IPR036860">
    <property type="entry name" value="SH2_dom_sf"/>
</dbReference>
<keyword evidence="8 14" id="KW-0238">DNA-binding</keyword>
<keyword evidence="11 14" id="KW-0539">Nucleus</keyword>
<dbReference type="Gene3D" id="1.20.1050.20">
    <property type="entry name" value="STAT transcription factor, all-alpha domain"/>
    <property type="match status" value="1"/>
</dbReference>
<dbReference type="InterPro" id="IPR013801">
    <property type="entry name" value="STAT_TF_DNA-bd"/>
</dbReference>
<comment type="similarity">
    <text evidence="3 14">Belongs to the transcription factor STAT family.</text>
</comment>
<reference evidence="17" key="2">
    <citation type="submission" date="2020-05" db="UniProtKB">
        <authorList>
            <consortium name="EnsemblMetazoa"/>
        </authorList>
    </citation>
    <scope>IDENTIFICATION</scope>
    <source>
        <strain evidence="17">IAEA</strain>
    </source>
</reference>
<dbReference type="Proteomes" id="UP000092445">
    <property type="component" value="Unassembled WGS sequence"/>
</dbReference>
<dbReference type="InterPro" id="IPR015988">
    <property type="entry name" value="STAT_TF_CC"/>
</dbReference>
<dbReference type="FunFam" id="1.10.238.10:FF:000029">
    <property type="entry name" value="Signal transducer and transcription activator 6"/>
    <property type="match status" value="1"/>
</dbReference>
<dbReference type="GO" id="GO:0001228">
    <property type="term" value="F:DNA-binding transcription activator activity, RNA polymerase II-specific"/>
    <property type="evidence" value="ECO:0007669"/>
    <property type="project" value="UniProtKB-ARBA"/>
</dbReference>
<comment type="subcellular location">
    <subcellularLocation>
        <location evidence="2 14">Cytoplasm</location>
    </subcellularLocation>
    <subcellularLocation>
        <location evidence="1 14">Nucleus</location>
    </subcellularLocation>
</comment>
<keyword evidence="10 14" id="KW-0804">Transcription</keyword>
<reference evidence="18" key="1">
    <citation type="submission" date="2014-03" db="EMBL/GenBank/DDBJ databases">
        <authorList>
            <person name="Aksoy S."/>
            <person name="Warren W."/>
            <person name="Wilson R.K."/>
        </authorList>
    </citation>
    <scope>NUCLEOTIDE SEQUENCE [LARGE SCALE GENOMIC DNA]</scope>
    <source>
        <strain evidence="18">IAEA</strain>
    </source>
</reference>
<dbReference type="VEuPathDB" id="VectorBase:GPAI037891"/>
<evidence type="ECO:0000256" key="11">
    <source>
        <dbReference type="ARBA" id="ARBA00023242"/>
    </source>
</evidence>
<evidence type="ECO:0000256" key="8">
    <source>
        <dbReference type="ARBA" id="ARBA00023125"/>
    </source>
</evidence>
<evidence type="ECO:0000256" key="12">
    <source>
        <dbReference type="ARBA" id="ARBA00064301"/>
    </source>
</evidence>
<dbReference type="Pfam" id="PF21354">
    <property type="entry name" value="STAT_linker"/>
    <property type="match status" value="1"/>
</dbReference>
<sequence length="642" mass="72608">MSQYLLMDGVGLNDNSGEANISSSNTSTAILPSLSTSRSLSNGASYCDDTLYAIHDEISNLNLRINKIFGELQQFRNEYEAFQIAYNAHNQQKVIAGPHIDDLEMQQRYMSVSSKRNTMLHDLRAIILKYDSMQSTVIIELRNWQRNQALAANGAMFRDNLDDIQRCIELLIEMIGKILDIVNMLQTMPLDANSGLSELTTHARNAQQLLILSSFIVEKQPPQVMKKKTKFVAAVRWLIGPQLGISAKTPSVECIIMSEAQAQRHSAQRNMSEGTAPNLSTSGDLENNTTVMDYDNQTRVFSGTFRTLQLWDIKRPERKGSESVTDEKFTLLFHTSAVVNDYRIKVWTLSLPVVVTVHGTQEPQAWATITWDNAFSNIVREPFQVPERVIWSQMALALNTKFESITGRPLTDDNLNFIYEKLFPLKNAGGEHKDYVTWTQFCKEKLPERSFTFWEWFFAIMKLTKEHCQSIWKAGSIVGFISKPKADEILRQSPVGTFLLRFSDSELGGITLALTNEQNSVLMLSPWTPRDLGIRGLADRIHDIPLLLRVYPSNRSRDDAFGEFYTQRPNNTISADGYVSNTIIAFVPAIENAMGTIAPQYEIQSSQQQDIHMANIAQHNVSPVDDYNGANLTFSDLDWGNY</sequence>
<keyword evidence="9 14" id="KW-0010">Activator</keyword>
<keyword evidence="5 14" id="KW-0597">Phosphoprotein</keyword>
<dbReference type="Gene3D" id="3.30.505.10">
    <property type="entry name" value="SH2 domain"/>
    <property type="match status" value="1"/>
</dbReference>
<keyword evidence="4 14" id="KW-0963">Cytoplasm</keyword>